<evidence type="ECO:0000313" key="1">
    <source>
        <dbReference type="EMBL" id="MBU4683676.1"/>
    </source>
</evidence>
<proteinExistence type="predicted"/>
<dbReference type="Proteomes" id="UP000686327">
    <property type="component" value="Unassembled WGS sequence"/>
</dbReference>
<comment type="caution">
    <text evidence="1">The sequence shown here is derived from an EMBL/GenBank/DDBJ whole genome shotgun (WGS) entry which is preliminary data.</text>
</comment>
<gene>
    <name evidence="1" type="ORF">KC222_16840</name>
</gene>
<evidence type="ECO:0000313" key="2">
    <source>
        <dbReference type="Proteomes" id="UP000686327"/>
    </source>
</evidence>
<accession>A0ABS6DKC6</accession>
<sequence length="291" mass="32360">MNRNNSGNFFDVNETAQRIKVQKPYFAFKQLWQEDNALVGQFYAEQPLIHETGLITAGELGRHLAILGSCSAVALHNGPEGYYLATKAHFIRKPNKQVVAHEIYHASARVLNIDKRSLRVSAQAWNNEPVAELICEYTILSPALFQRNFRHYGHDNHQDPSFSPYQHPVPLHNLNFEAKKLVASAGPLSPEQCAGHFYGFPCWPVAIISQTAFQVIGALLNKQYGSGTRFCVKDTQLSAEKLIGANSVLTFSVETQPQDENPGLIKSIVNVFHGDEVAARLINQLEIIPAG</sequence>
<reference evidence="1 2" key="1">
    <citation type="submission" date="2021-04" db="EMBL/GenBank/DDBJ databases">
        <authorList>
            <person name="Seiffert S.N."/>
        </authorList>
    </citation>
    <scope>NUCLEOTIDE SEQUENCE [LARGE SCALE GENOMIC DNA]</scope>
    <source>
        <strain evidence="1 2">1</strain>
    </source>
</reference>
<reference evidence="2" key="2">
    <citation type="submission" date="2023-07" db="EMBL/GenBank/DDBJ databases">
        <title>Cedecea davisae an AmpC producer and its therapeutic implications.</title>
        <authorList>
            <person name="Notter J."/>
        </authorList>
    </citation>
    <scope>NUCLEOTIDE SEQUENCE [LARGE SCALE GENOMIC DNA]</scope>
    <source>
        <strain evidence="2">1</strain>
    </source>
</reference>
<name>A0ABS6DKC6_9ENTR</name>
<protein>
    <submittedName>
        <fullName evidence="1">Uncharacterized protein</fullName>
    </submittedName>
</protein>
<dbReference type="EMBL" id="JAGRYU010000030">
    <property type="protein sequence ID" value="MBU4683676.1"/>
    <property type="molecule type" value="Genomic_DNA"/>
</dbReference>
<organism evidence="1 2">
    <name type="scientific">Cedecea davisae</name>
    <dbReference type="NCBI Taxonomy" id="158484"/>
    <lineage>
        <taxon>Bacteria</taxon>
        <taxon>Pseudomonadati</taxon>
        <taxon>Pseudomonadota</taxon>
        <taxon>Gammaproteobacteria</taxon>
        <taxon>Enterobacterales</taxon>
        <taxon>Enterobacteriaceae</taxon>
        <taxon>Cedecea</taxon>
    </lineage>
</organism>
<keyword evidence="2" id="KW-1185">Reference proteome</keyword>
<dbReference type="RefSeq" id="WP_216376629.1">
    <property type="nucleotide sequence ID" value="NZ_JAGRYT010000003.1"/>
</dbReference>